<evidence type="ECO:0000313" key="5">
    <source>
        <dbReference type="Proteomes" id="UP000319852"/>
    </source>
</evidence>
<dbReference type="OrthoDB" id="9809583at2"/>
<dbReference type="PROSITE" id="PS51762">
    <property type="entry name" value="GH16_2"/>
    <property type="match status" value="1"/>
</dbReference>
<evidence type="ECO:0000256" key="2">
    <source>
        <dbReference type="SAM" id="SignalP"/>
    </source>
</evidence>
<reference evidence="4 5" key="1">
    <citation type="submission" date="2019-02" db="EMBL/GenBank/DDBJ databases">
        <title>Deep-cultivation of Planctomycetes and their phenomic and genomic characterization uncovers novel biology.</title>
        <authorList>
            <person name="Wiegand S."/>
            <person name="Jogler M."/>
            <person name="Boedeker C."/>
            <person name="Pinto D."/>
            <person name="Vollmers J."/>
            <person name="Rivas-Marin E."/>
            <person name="Kohn T."/>
            <person name="Peeters S.H."/>
            <person name="Heuer A."/>
            <person name="Rast P."/>
            <person name="Oberbeckmann S."/>
            <person name="Bunk B."/>
            <person name="Jeske O."/>
            <person name="Meyerdierks A."/>
            <person name="Storesund J.E."/>
            <person name="Kallscheuer N."/>
            <person name="Luecker S."/>
            <person name="Lage O.M."/>
            <person name="Pohl T."/>
            <person name="Merkel B.J."/>
            <person name="Hornburger P."/>
            <person name="Mueller R.-W."/>
            <person name="Bruemmer F."/>
            <person name="Labrenz M."/>
            <person name="Spormann A.M."/>
            <person name="Op den Camp H."/>
            <person name="Overmann J."/>
            <person name="Amann R."/>
            <person name="Jetten M.S.M."/>
            <person name="Mascher T."/>
            <person name="Medema M.H."/>
            <person name="Devos D.P."/>
            <person name="Kaster A.-K."/>
            <person name="Ovreas L."/>
            <person name="Rohde M."/>
            <person name="Galperin M.Y."/>
            <person name="Jogler C."/>
        </authorList>
    </citation>
    <scope>NUCLEOTIDE SEQUENCE [LARGE SCALE GENOMIC DNA]</scope>
    <source>
        <strain evidence="4 5">HG15A2</strain>
    </source>
</reference>
<dbReference type="InterPro" id="IPR050546">
    <property type="entry name" value="Glycosyl_Hydrlase_16"/>
</dbReference>
<dbReference type="GO" id="GO:0005975">
    <property type="term" value="P:carbohydrate metabolic process"/>
    <property type="evidence" value="ECO:0007669"/>
    <property type="project" value="InterPro"/>
</dbReference>
<dbReference type="EMBL" id="CP036263">
    <property type="protein sequence ID" value="QDS98494.1"/>
    <property type="molecule type" value="Genomic_DNA"/>
</dbReference>
<feature type="domain" description="GH16" evidence="3">
    <location>
        <begin position="33"/>
        <end position="297"/>
    </location>
</feature>
<sequence precursor="true">MRISNKRGLRLLTVLGLLTATLPVLKADDLPLSDQENQGNWTLNPEVSDEFDAAEIDDDKWFIQGTDGDYYIWKGRPPSQYAAHNVYVEDGHLKIRSQWEPKFSFYKGAYADGDRNDSYGMWEGKPMPITTGGIISKQRFLNGYMEVRTKAGNSNMICAFWALGYESEVDIYEQIGPAKIKGDIQPDTWKASVHNWSPPAKRPTRRFGLKTKLPFRVADEFHVYGCEWGEDYLKLFLDGKLYYETTQEKEGENWVLTNPLELYFDSEIFVWLGLPNKEELPSYYEIDYVRVWQKPQDNLLARQFFGFEGPILYDDHPIPLTLVPESSEVNEYQKFWQIGEHGLPHFSYSKEQAAKGIKSLKFTPKGVLGNVAIVSPAGAVDIQAGEYQLSLQVFVTEDCDVEALNVSLADPEILFETFDLTKVEKGTWITLKEDFKRDSSSGEGDRLRLRFLKAQIPEGTGALYIDNIAIGNK</sequence>
<evidence type="ECO:0000313" key="4">
    <source>
        <dbReference type="EMBL" id="QDS98494.1"/>
    </source>
</evidence>
<keyword evidence="4" id="KW-0326">Glycosidase</keyword>
<keyword evidence="5" id="KW-1185">Reference proteome</keyword>
<evidence type="ECO:0000256" key="1">
    <source>
        <dbReference type="ARBA" id="ARBA00006865"/>
    </source>
</evidence>
<dbReference type="EC" id="3.2.1.178" evidence="4"/>
<dbReference type="SUPFAM" id="SSF49899">
    <property type="entry name" value="Concanavalin A-like lectins/glucanases"/>
    <property type="match status" value="1"/>
</dbReference>
<dbReference type="KEGG" id="amob:HG15A2_17740"/>
<dbReference type="InterPro" id="IPR000757">
    <property type="entry name" value="Beta-glucanase-like"/>
</dbReference>
<dbReference type="InterPro" id="IPR013320">
    <property type="entry name" value="ConA-like_dom_sf"/>
</dbReference>
<organism evidence="4 5">
    <name type="scientific">Adhaeretor mobilis</name>
    <dbReference type="NCBI Taxonomy" id="1930276"/>
    <lineage>
        <taxon>Bacteria</taxon>
        <taxon>Pseudomonadati</taxon>
        <taxon>Planctomycetota</taxon>
        <taxon>Planctomycetia</taxon>
        <taxon>Pirellulales</taxon>
        <taxon>Lacipirellulaceae</taxon>
        <taxon>Adhaeretor</taxon>
    </lineage>
</organism>
<comment type="similarity">
    <text evidence="1">Belongs to the glycosyl hydrolase 16 family.</text>
</comment>
<dbReference type="AlphaFoldDB" id="A0A517MUD9"/>
<gene>
    <name evidence="4" type="primary">porA_2</name>
    <name evidence="4" type="ORF">HG15A2_17740</name>
</gene>
<dbReference type="RefSeq" id="WP_145059668.1">
    <property type="nucleotide sequence ID" value="NZ_CP036263.1"/>
</dbReference>
<dbReference type="PANTHER" id="PTHR10963:SF55">
    <property type="entry name" value="GLYCOSIDE HYDROLASE FAMILY 16 PROTEIN"/>
    <property type="match status" value="1"/>
</dbReference>
<dbReference type="PANTHER" id="PTHR10963">
    <property type="entry name" value="GLYCOSYL HYDROLASE-RELATED"/>
    <property type="match status" value="1"/>
</dbReference>
<protein>
    <submittedName>
        <fullName evidence="4">Beta-porphyranase A</fullName>
        <ecNumber evidence="4">3.2.1.178</ecNumber>
    </submittedName>
</protein>
<keyword evidence="4" id="KW-0378">Hydrolase</keyword>
<dbReference type="Pfam" id="PF00722">
    <property type="entry name" value="Glyco_hydro_16"/>
    <property type="match status" value="1"/>
</dbReference>
<dbReference type="Gene3D" id="2.60.120.260">
    <property type="entry name" value="Galactose-binding domain-like"/>
    <property type="match status" value="1"/>
</dbReference>
<keyword evidence="2" id="KW-0732">Signal</keyword>
<dbReference type="GO" id="GO:0004553">
    <property type="term" value="F:hydrolase activity, hydrolyzing O-glycosyl compounds"/>
    <property type="evidence" value="ECO:0007669"/>
    <property type="project" value="InterPro"/>
</dbReference>
<name>A0A517MUD9_9BACT</name>
<feature type="chain" id="PRO_5022219258" evidence="2">
    <location>
        <begin position="27"/>
        <end position="473"/>
    </location>
</feature>
<evidence type="ECO:0000259" key="3">
    <source>
        <dbReference type="PROSITE" id="PS51762"/>
    </source>
</evidence>
<dbReference type="Proteomes" id="UP000319852">
    <property type="component" value="Chromosome"/>
</dbReference>
<dbReference type="Gene3D" id="2.60.120.200">
    <property type="match status" value="1"/>
</dbReference>
<accession>A0A517MUD9</accession>
<feature type="signal peptide" evidence="2">
    <location>
        <begin position="1"/>
        <end position="26"/>
    </location>
</feature>
<proteinExistence type="inferred from homology"/>